<name>A0A0T9R7C7_9GAMM</name>
<dbReference type="InterPro" id="IPR021808">
    <property type="entry name" value="DUF3383"/>
</dbReference>
<dbReference type="RefSeq" id="WP_049614993.1">
    <property type="nucleotide sequence ID" value="NZ_CAWMMU010000019.1"/>
</dbReference>
<dbReference type="AlphaFoldDB" id="A0A0T9R7C7"/>
<dbReference type="EMBL" id="CWJL01000019">
    <property type="protein sequence ID" value="CRY68212.1"/>
    <property type="molecule type" value="Genomic_DNA"/>
</dbReference>
<gene>
    <name evidence="1" type="ORF">ERS008529_04161</name>
    <name evidence="2" type="ORF">ERS137968_03313</name>
</gene>
<keyword evidence="3" id="KW-1185">Reference proteome</keyword>
<reference evidence="1" key="1">
    <citation type="submission" date="2015-03" db="EMBL/GenBank/DDBJ databases">
        <authorList>
            <person name="Murphy D."/>
        </authorList>
    </citation>
    <scope>NUCLEOTIDE SEQUENCE [LARGE SCALE GENOMIC DNA]</scope>
    <source>
        <strain evidence="1">A125KOH2</strain>
    </source>
</reference>
<protein>
    <submittedName>
        <fullName evidence="1">Protein of uncharacterized function (DUF3383)</fullName>
    </submittedName>
</protein>
<dbReference type="Proteomes" id="UP000044625">
    <property type="component" value="Unassembled WGS sequence"/>
</dbReference>
<evidence type="ECO:0000313" key="4">
    <source>
        <dbReference type="Proteomes" id="UP000045840"/>
    </source>
</evidence>
<evidence type="ECO:0000313" key="1">
    <source>
        <dbReference type="EMBL" id="CNI48366.1"/>
    </source>
</evidence>
<evidence type="ECO:0000313" key="3">
    <source>
        <dbReference type="Proteomes" id="UP000044625"/>
    </source>
</evidence>
<dbReference type="Proteomes" id="UP000045840">
    <property type="component" value="Unassembled WGS sequence"/>
</dbReference>
<dbReference type="EMBL" id="CQAZ01000055">
    <property type="protein sequence ID" value="CNI48366.1"/>
    <property type="molecule type" value="Genomic_DNA"/>
</dbReference>
<reference evidence="2 3" key="3">
    <citation type="submission" date="2015-03" db="EMBL/GenBank/DDBJ databases">
        <authorList>
            <consortium name="Pathogen Informatics"/>
            <person name="Murphy D."/>
        </authorList>
    </citation>
    <scope>NUCLEOTIDE SEQUENCE [LARGE SCALE GENOMIC DNA]</scope>
    <source>
        <strain evidence="2">Type strain: CIP110230</strain>
        <strain evidence="3">type strain: CIP110230</strain>
    </source>
</reference>
<proteinExistence type="predicted"/>
<dbReference type="Pfam" id="PF11863">
    <property type="entry name" value="DUF3383"/>
    <property type="match status" value="1"/>
</dbReference>
<dbReference type="OrthoDB" id="7494486at2"/>
<accession>A0A0T9R7C7</accession>
<sequence>MSIDMGKYVDIISGVGGGNSVRARELILRIFSRNNLISPDSILEFTSANNVLSYFGIESEEYKRAVKYFSYISPSIVQASKISFARDQAEMSDSLFLGVTVVYKIDKISQMSGTLSGDLDGIKFTTEEMSFENDQSLSSVAARIQGGISAAGYEYAPDMSQTSGFYNATSARFELTIQGENADIPVSVKLTIDPGEIADALGLSGGTAIMGIPAALTPVESVAAADDISNNYGSFLFIDDMELATSIDMAEANAAKNVMFIYLLGCTAANASAYYDALYSIASVGLTLIAATNTDFDEQIPGTLMAATNYDSRNSVINYMYRQIPGVTPKVTTTLLSDSYDKLRINYYGRTQTAGQKIDFYQRGTLMGGATAPVDMNVHANEQWLKDVCAAALLSLQLSLGRIPANISGQVQILTTLQESVNAALNNGVISVGKTLNINQKNYITQMTGDNQAWQQVQNIGYWIDAVMKETTTEDGRVEWQCVYTLIYSKDDVVRRVIGTHALI</sequence>
<evidence type="ECO:0000313" key="2">
    <source>
        <dbReference type="EMBL" id="CRY68212.1"/>
    </source>
</evidence>
<reference evidence="4" key="2">
    <citation type="submission" date="2015-03" db="EMBL/GenBank/DDBJ databases">
        <authorList>
            <consortium name="Pathogen Informatics"/>
        </authorList>
    </citation>
    <scope>NUCLEOTIDE SEQUENCE [LARGE SCALE GENOMIC DNA]</scope>
    <source>
        <strain evidence="4">A125KOH2</strain>
    </source>
</reference>
<dbReference type="STRING" id="1288385.ERS137968_03313"/>
<organism evidence="1 4">
    <name type="scientific">Yersinia pekkanenii</name>
    <dbReference type="NCBI Taxonomy" id="1288385"/>
    <lineage>
        <taxon>Bacteria</taxon>
        <taxon>Pseudomonadati</taxon>
        <taxon>Pseudomonadota</taxon>
        <taxon>Gammaproteobacteria</taxon>
        <taxon>Enterobacterales</taxon>
        <taxon>Yersiniaceae</taxon>
        <taxon>Yersinia</taxon>
    </lineage>
</organism>